<evidence type="ECO:0000256" key="12">
    <source>
        <dbReference type="SAM" id="Phobius"/>
    </source>
</evidence>
<evidence type="ECO:0000313" key="14">
    <source>
        <dbReference type="Proteomes" id="UP001347796"/>
    </source>
</evidence>
<evidence type="ECO:0000256" key="9">
    <source>
        <dbReference type="ARBA" id="ARBA00023136"/>
    </source>
</evidence>
<keyword evidence="9 11" id="KW-0472">Membrane</keyword>
<sequence>MDVIVEEHVNPEDLKKFEKSYRDQELRGKPSDKAMFDYAWCLVRSKYLQDMQKGVALLEELFRKTKDEVAKRDYLYYMSIAYTRIKEYDTALKYANAIRKIEPGNKQAVQLEEYIKKKMKKEGLMGIAIVGGAALALGGIVGLGLAALSKK</sequence>
<dbReference type="GO" id="GO:0005741">
    <property type="term" value="C:mitochondrial outer membrane"/>
    <property type="evidence" value="ECO:0007669"/>
    <property type="project" value="UniProtKB-SubCell"/>
</dbReference>
<evidence type="ECO:0000256" key="10">
    <source>
        <dbReference type="ARBA" id="ARBA00023140"/>
    </source>
</evidence>
<dbReference type="InterPro" id="IPR028058">
    <property type="entry name" value="Fis1_TPR_N"/>
</dbReference>
<dbReference type="GO" id="GO:0016559">
    <property type="term" value="P:peroxisome fission"/>
    <property type="evidence" value="ECO:0007669"/>
    <property type="project" value="TreeGrafter"/>
</dbReference>
<dbReference type="Pfam" id="PF14852">
    <property type="entry name" value="Fis1_TPR_N"/>
    <property type="match status" value="1"/>
</dbReference>
<accession>A0AAN8Q350</accession>
<evidence type="ECO:0000256" key="5">
    <source>
        <dbReference type="ARBA" id="ARBA00022703"/>
    </source>
</evidence>
<dbReference type="FunFam" id="1.25.40.10:FF:000147">
    <property type="entry name" value="Mitochondrial fission 1 protein"/>
    <property type="match status" value="1"/>
</dbReference>
<comment type="caution">
    <text evidence="13">The sequence shown here is derived from an EMBL/GenBank/DDBJ whole genome shotgun (WGS) entry which is preliminary data.</text>
</comment>
<evidence type="ECO:0000256" key="11">
    <source>
        <dbReference type="PIRNR" id="PIRNR008835"/>
    </source>
</evidence>
<keyword evidence="7 12" id="KW-1133">Transmembrane helix</keyword>
<dbReference type="PIRSF" id="PIRSF008835">
    <property type="entry name" value="TPR_repeat_11_Fis1"/>
    <property type="match status" value="1"/>
</dbReference>
<keyword evidence="6 11" id="KW-1000">Mitochondrion outer membrane</keyword>
<dbReference type="EMBL" id="JAZGQO010000001">
    <property type="protein sequence ID" value="KAK6195747.1"/>
    <property type="molecule type" value="Genomic_DNA"/>
</dbReference>
<dbReference type="Gene3D" id="1.25.40.10">
    <property type="entry name" value="Tetratricopeptide repeat domain"/>
    <property type="match status" value="1"/>
</dbReference>
<evidence type="ECO:0000256" key="6">
    <source>
        <dbReference type="ARBA" id="ARBA00022787"/>
    </source>
</evidence>
<gene>
    <name evidence="13" type="ORF">SNE40_001108</name>
</gene>
<comment type="domain">
    <text evidence="11">The C-terminus is required for mitochondrial localization, while the N-terminus is necessary for mitochondrial fission.</text>
</comment>
<dbReference type="CDD" id="cd12212">
    <property type="entry name" value="Fis1"/>
    <property type="match status" value="1"/>
</dbReference>
<reference evidence="13 14" key="1">
    <citation type="submission" date="2024-01" db="EMBL/GenBank/DDBJ databases">
        <title>The genome of the rayed Mediterranean limpet Patella caerulea (Linnaeus, 1758).</title>
        <authorList>
            <person name="Anh-Thu Weber A."/>
            <person name="Halstead-Nussloch G."/>
        </authorList>
    </citation>
    <scope>NUCLEOTIDE SEQUENCE [LARGE SCALE GENOMIC DNA]</scope>
    <source>
        <strain evidence="13">AATW-2023a</strain>
        <tissue evidence="13">Whole specimen</tissue>
    </source>
</reference>
<comment type="function">
    <text evidence="11">Involved in the fragmentation of the mitochondrial network and its perinuclear clustering.</text>
</comment>
<dbReference type="InterPro" id="IPR033745">
    <property type="entry name" value="Fis1_cytosol"/>
</dbReference>
<keyword evidence="8 11" id="KW-0496">Mitochondrion</keyword>
<dbReference type="Pfam" id="PF14853">
    <property type="entry name" value="Fis1_TPR_C"/>
    <property type="match status" value="1"/>
</dbReference>
<dbReference type="SUPFAM" id="SSF48452">
    <property type="entry name" value="TPR-like"/>
    <property type="match status" value="1"/>
</dbReference>
<dbReference type="GO" id="GO:0005778">
    <property type="term" value="C:peroxisomal membrane"/>
    <property type="evidence" value="ECO:0007669"/>
    <property type="project" value="UniProtKB-SubCell"/>
</dbReference>
<keyword evidence="10" id="KW-0576">Peroxisome</keyword>
<dbReference type="PANTHER" id="PTHR13247:SF0">
    <property type="entry name" value="MITOCHONDRIAL FISSION 1 PROTEIN"/>
    <property type="match status" value="1"/>
</dbReference>
<proteinExistence type="inferred from homology"/>
<protein>
    <recommendedName>
        <fullName evidence="11">Mitochondrial fission 1 protein</fullName>
    </recommendedName>
</protein>
<name>A0AAN8Q350_PATCE</name>
<comment type="subcellular location">
    <subcellularLocation>
        <location evidence="2">Mitochondrion outer membrane</location>
        <topology evidence="2">Single-pass membrane protein</topology>
    </subcellularLocation>
    <subcellularLocation>
        <location evidence="1">Peroxisome membrane</location>
        <topology evidence="1">Single-pass membrane protein</topology>
    </subcellularLocation>
</comment>
<dbReference type="InterPro" id="IPR016543">
    <property type="entry name" value="Fis1"/>
</dbReference>
<dbReference type="GO" id="GO:0043653">
    <property type="term" value="P:mitochondrial fragmentation involved in apoptotic process"/>
    <property type="evidence" value="ECO:0007669"/>
    <property type="project" value="TreeGrafter"/>
</dbReference>
<dbReference type="PANTHER" id="PTHR13247">
    <property type="entry name" value="TETRATRICOPEPTIDE REPEAT PROTEIN 11 TPR REPEAT PROTEIN 11"/>
    <property type="match status" value="1"/>
</dbReference>
<evidence type="ECO:0000256" key="2">
    <source>
        <dbReference type="ARBA" id="ARBA00004572"/>
    </source>
</evidence>
<evidence type="ECO:0000256" key="8">
    <source>
        <dbReference type="ARBA" id="ARBA00023128"/>
    </source>
</evidence>
<dbReference type="Proteomes" id="UP001347796">
    <property type="component" value="Unassembled WGS sequence"/>
</dbReference>
<keyword evidence="4 12" id="KW-0812">Transmembrane</keyword>
<evidence type="ECO:0000256" key="1">
    <source>
        <dbReference type="ARBA" id="ARBA00004549"/>
    </source>
</evidence>
<comment type="similarity">
    <text evidence="3 11">Belongs to the FIS1 family.</text>
</comment>
<keyword evidence="14" id="KW-1185">Reference proteome</keyword>
<dbReference type="GO" id="GO:0000422">
    <property type="term" value="P:autophagy of mitochondrion"/>
    <property type="evidence" value="ECO:0007669"/>
    <property type="project" value="TreeGrafter"/>
</dbReference>
<feature type="transmembrane region" description="Helical" evidence="12">
    <location>
        <begin position="124"/>
        <end position="148"/>
    </location>
</feature>
<dbReference type="InterPro" id="IPR028061">
    <property type="entry name" value="Fis1_TPR_C"/>
</dbReference>
<keyword evidence="5" id="KW-0053">Apoptosis</keyword>
<evidence type="ECO:0000256" key="3">
    <source>
        <dbReference type="ARBA" id="ARBA00008937"/>
    </source>
</evidence>
<evidence type="ECO:0000256" key="7">
    <source>
        <dbReference type="ARBA" id="ARBA00022989"/>
    </source>
</evidence>
<evidence type="ECO:0000256" key="4">
    <source>
        <dbReference type="ARBA" id="ARBA00022692"/>
    </source>
</evidence>
<evidence type="ECO:0000313" key="13">
    <source>
        <dbReference type="EMBL" id="KAK6195747.1"/>
    </source>
</evidence>
<dbReference type="GO" id="GO:0000266">
    <property type="term" value="P:mitochondrial fission"/>
    <property type="evidence" value="ECO:0007669"/>
    <property type="project" value="UniProtKB-UniRule"/>
</dbReference>
<dbReference type="AlphaFoldDB" id="A0AAN8Q350"/>
<dbReference type="InterPro" id="IPR011990">
    <property type="entry name" value="TPR-like_helical_dom_sf"/>
</dbReference>
<organism evidence="13 14">
    <name type="scientific">Patella caerulea</name>
    <name type="common">Rayed Mediterranean limpet</name>
    <dbReference type="NCBI Taxonomy" id="87958"/>
    <lineage>
        <taxon>Eukaryota</taxon>
        <taxon>Metazoa</taxon>
        <taxon>Spiralia</taxon>
        <taxon>Lophotrochozoa</taxon>
        <taxon>Mollusca</taxon>
        <taxon>Gastropoda</taxon>
        <taxon>Patellogastropoda</taxon>
        <taxon>Patelloidea</taxon>
        <taxon>Patellidae</taxon>
        <taxon>Patella</taxon>
    </lineage>
</organism>